<dbReference type="Pfam" id="PF00378">
    <property type="entry name" value="ECH_1"/>
    <property type="match status" value="1"/>
</dbReference>
<dbReference type="Gene3D" id="3.40.50.12230">
    <property type="match status" value="1"/>
</dbReference>
<dbReference type="PANTHER" id="PTHR43388:SF1">
    <property type="entry name" value="HYDROGENASE MATURATION FACTOR HOXX"/>
    <property type="match status" value="1"/>
</dbReference>
<dbReference type="InterPro" id="IPR005793">
    <property type="entry name" value="Formyl_trans_C"/>
</dbReference>
<comment type="caution">
    <text evidence="2">The sequence shown here is derived from an EMBL/GenBank/DDBJ whole genome shotgun (WGS) entry which is preliminary data.</text>
</comment>
<dbReference type="InterPro" id="IPR009188">
    <property type="entry name" value="NiFe-hyd_mat_HypX/HoxX"/>
</dbReference>
<dbReference type="EMBL" id="WHPN01000249">
    <property type="protein sequence ID" value="KAF4409131.1"/>
    <property type="molecule type" value="Genomic_DNA"/>
</dbReference>
<evidence type="ECO:0000313" key="2">
    <source>
        <dbReference type="EMBL" id="KAF4409131.1"/>
    </source>
</evidence>
<dbReference type="SUPFAM" id="SSF53328">
    <property type="entry name" value="Formyltransferase"/>
    <property type="match status" value="1"/>
</dbReference>
<gene>
    <name evidence="2" type="ORF">GCU69_10620</name>
</gene>
<name>A0ABQ7FMX8_9ACTN</name>
<dbReference type="InterPro" id="IPR001753">
    <property type="entry name" value="Enoyl-CoA_hydra/iso"/>
</dbReference>
<dbReference type="PANTHER" id="PTHR43388">
    <property type="entry name" value="HYDROGENASE MATURATION FACTOR HOXX"/>
    <property type="match status" value="1"/>
</dbReference>
<dbReference type="InterPro" id="IPR036477">
    <property type="entry name" value="Formyl_transf_N_sf"/>
</dbReference>
<dbReference type="SUPFAM" id="SSF50486">
    <property type="entry name" value="FMT C-terminal domain-like"/>
    <property type="match status" value="1"/>
</dbReference>
<dbReference type="SUPFAM" id="SSF52096">
    <property type="entry name" value="ClpP/crotonase"/>
    <property type="match status" value="1"/>
</dbReference>
<dbReference type="Gene3D" id="3.90.226.10">
    <property type="entry name" value="2-enoyl-CoA Hydratase, Chain A, domain 1"/>
    <property type="match status" value="1"/>
</dbReference>
<dbReference type="InterPro" id="IPR029045">
    <property type="entry name" value="ClpP/crotonase-like_dom_sf"/>
</dbReference>
<dbReference type="Proteomes" id="UP000621266">
    <property type="component" value="Unassembled WGS sequence"/>
</dbReference>
<proteinExistence type="predicted"/>
<accession>A0ABQ7FMX8</accession>
<evidence type="ECO:0000313" key="3">
    <source>
        <dbReference type="Proteomes" id="UP000621266"/>
    </source>
</evidence>
<dbReference type="InterPro" id="IPR047180">
    <property type="entry name" value="HoxX-like"/>
</dbReference>
<feature type="domain" description="Formyl transferase C-terminal" evidence="1">
    <location>
        <begin position="172"/>
        <end position="254"/>
    </location>
</feature>
<protein>
    <submittedName>
        <fullName evidence="2">Hydrogenase maturation protein</fullName>
    </submittedName>
</protein>
<dbReference type="PIRSF" id="PIRSF006787">
    <property type="entry name" value="Hydrgn_mat_HoxX"/>
    <property type="match status" value="1"/>
</dbReference>
<evidence type="ECO:0000259" key="1">
    <source>
        <dbReference type="Pfam" id="PF02911"/>
    </source>
</evidence>
<reference evidence="2 3" key="1">
    <citation type="submission" date="2019-10" db="EMBL/GenBank/DDBJ databases">
        <title>Streptomyces tenebrisbrunneis sp.nov., an endogenous actinomycete isolated from of Lycium ruthenicum.</title>
        <authorList>
            <person name="Ma L."/>
        </authorList>
    </citation>
    <scope>NUCLEOTIDE SEQUENCE [LARGE SCALE GENOMIC DNA]</scope>
    <source>
        <strain evidence="2 3">TRM 66187</strain>
    </source>
</reference>
<dbReference type="RefSeq" id="WP_098754105.1">
    <property type="nucleotide sequence ID" value="NZ_WHPN01000249.1"/>
</dbReference>
<dbReference type="Pfam" id="PF02911">
    <property type="entry name" value="Formyl_trans_C"/>
    <property type="match status" value="1"/>
</dbReference>
<dbReference type="CDD" id="cd08701">
    <property type="entry name" value="FMT_C_HypX"/>
    <property type="match status" value="1"/>
</dbReference>
<sequence>MHVLLVASAFDSLTQRILTELRDRGHTTDTAVAGDEEAVRRAVHRYAPELVIAPRLDTVIPEDVWSARTCLVVHLGPPGDRGPSPLDRACRDGVRRWGVTVHQATGELGAGDVWSWVPFTVPPVGKGDLYRNEAADAATEAVLLAVRRFASGGYRPRPQTEAAERIVHRPHLTQELRRVDWERDDTATVLRSLRSADSHPGVLDDLLGRPFYLHGGHHEDRLRGRPGELLATRAGAVCRATTDGAVWIPELRPRRTPGGPATFRLPAVQALGSLLPDLPEVHAPLRLPAHRRTWTDISYAENGPVGFLRFSFPGGAMSTAQCRRLLAAYRFACHRPVSVIVLGGARDFFACGVHLRVIEAAADPGKEAWANTNALNDLVQAVLTTTDRLVVAAVGGNAAAGGAMLALAADEVWCRSGSVLAPYTRPLGKYGSAYRTYVLPRRAGEEAAAALVDEAQPLGAAGARRAGLVDRVLAVAPQDFGTEIARLAGELGREAGLPDRIAAKKAARERDEALRPLSAYQQAEMERVRRAFFTPDDPYHALRAAIVRRTEPAAAVVGPARSAEPDSVPAGT</sequence>
<dbReference type="InterPro" id="IPR011034">
    <property type="entry name" value="Formyl_transferase-like_C_sf"/>
</dbReference>
<keyword evidence="3" id="KW-1185">Reference proteome</keyword>
<organism evidence="2 3">
    <name type="scientific">Streptomyces lycii</name>
    <dbReference type="NCBI Taxonomy" id="2654337"/>
    <lineage>
        <taxon>Bacteria</taxon>
        <taxon>Bacillati</taxon>
        <taxon>Actinomycetota</taxon>
        <taxon>Actinomycetes</taxon>
        <taxon>Kitasatosporales</taxon>
        <taxon>Streptomycetaceae</taxon>
        <taxon>Streptomyces</taxon>
    </lineage>
</organism>